<reference evidence="1" key="1">
    <citation type="journal article" date="2002" name="Genome Biol.">
        <title>Prediction of unidentified human genes on the basis of sequence similarity to novel cDNAs from cynomolgus monkey brain.</title>
        <authorList>
            <person name="Osada N."/>
            <person name="Hida M."/>
            <person name="Kusuda J."/>
            <person name="Tanuma R."/>
            <person name="Hirata M."/>
            <person name="Hirai M."/>
            <person name="Terao K."/>
            <person name="Suzuki Y."/>
            <person name="Sugano S."/>
            <person name="Hashimoto K."/>
        </authorList>
    </citation>
    <scope>NUCLEOTIDE SEQUENCE</scope>
    <source>
        <tissue evidence="1">Frontal lobe left</tissue>
    </source>
</reference>
<accession>Q9BGW5</accession>
<name>Q9BGW5_MACFA</name>
<sequence length="111" mass="13275">MSSFMKSNRCRVLHYFECGMKTGSKWSKRRKDIKIWVIVKLVPLRTSENVHTNKTSMRASWHSFIHLVFIHFQHIRDEPFFDVLAKYQALVVNATSISAIMQLLWTKDRRY</sequence>
<dbReference type="EMBL" id="AB055291">
    <property type="protein sequence ID" value="BAB21916.1"/>
    <property type="molecule type" value="mRNA"/>
</dbReference>
<evidence type="ECO:0000313" key="1">
    <source>
        <dbReference type="EMBL" id="BAB21916.1"/>
    </source>
</evidence>
<dbReference type="AlphaFoldDB" id="Q9BGW5"/>
<protein>
    <submittedName>
        <fullName evidence="1">Uncharacterized protein</fullName>
    </submittedName>
</protein>
<proteinExistence type="evidence at transcript level"/>
<organism evidence="1">
    <name type="scientific">Macaca fascicularis</name>
    <name type="common">Crab-eating macaque</name>
    <name type="synonym">Cynomolgus monkey</name>
    <dbReference type="NCBI Taxonomy" id="9541"/>
    <lineage>
        <taxon>Eukaryota</taxon>
        <taxon>Metazoa</taxon>
        <taxon>Chordata</taxon>
        <taxon>Craniata</taxon>
        <taxon>Vertebrata</taxon>
        <taxon>Euteleostomi</taxon>
        <taxon>Mammalia</taxon>
        <taxon>Eutheria</taxon>
        <taxon>Euarchontoglires</taxon>
        <taxon>Primates</taxon>
        <taxon>Haplorrhini</taxon>
        <taxon>Catarrhini</taxon>
        <taxon>Cercopithecidae</taxon>
        <taxon>Cercopithecinae</taxon>
        <taxon>Macaca</taxon>
    </lineage>
</organism>